<evidence type="ECO:0000313" key="2">
    <source>
        <dbReference type="Proteomes" id="UP001480595"/>
    </source>
</evidence>
<dbReference type="Proteomes" id="UP001480595">
    <property type="component" value="Unassembled WGS sequence"/>
</dbReference>
<gene>
    <name evidence="1" type="ORF">PG994_002269</name>
</gene>
<accession>A0ABR1WVV3</accession>
<sequence>MSLEHALFRYILIDDARANSGRRFYPREELYRVIYQTLVVLNNIPDSLNPEFSASPNRTADSSRKTMFLLLNPSNAAVNEFPDTLNFTSLSRFKEVPRNLFQRDIKIAILEYAPTGTAEMGSVLTTPFR</sequence>
<evidence type="ECO:0000313" key="1">
    <source>
        <dbReference type="EMBL" id="KAK8087295.1"/>
    </source>
</evidence>
<organism evidence="1 2">
    <name type="scientific">Apiospora phragmitis</name>
    <dbReference type="NCBI Taxonomy" id="2905665"/>
    <lineage>
        <taxon>Eukaryota</taxon>
        <taxon>Fungi</taxon>
        <taxon>Dikarya</taxon>
        <taxon>Ascomycota</taxon>
        <taxon>Pezizomycotina</taxon>
        <taxon>Sordariomycetes</taxon>
        <taxon>Xylariomycetidae</taxon>
        <taxon>Amphisphaeriales</taxon>
        <taxon>Apiosporaceae</taxon>
        <taxon>Apiospora</taxon>
    </lineage>
</organism>
<dbReference type="EMBL" id="JAQQWL010000002">
    <property type="protein sequence ID" value="KAK8087295.1"/>
    <property type="molecule type" value="Genomic_DNA"/>
</dbReference>
<dbReference type="RefSeq" id="XP_066721819.1">
    <property type="nucleotide sequence ID" value="XM_066853678.1"/>
</dbReference>
<dbReference type="GeneID" id="92086741"/>
<name>A0ABR1WVV3_9PEZI</name>
<keyword evidence="2" id="KW-1185">Reference proteome</keyword>
<comment type="caution">
    <text evidence="1">The sequence shown here is derived from an EMBL/GenBank/DDBJ whole genome shotgun (WGS) entry which is preliminary data.</text>
</comment>
<reference evidence="1 2" key="1">
    <citation type="submission" date="2023-01" db="EMBL/GenBank/DDBJ databases">
        <title>Analysis of 21 Apiospora genomes using comparative genomics revels a genus with tremendous synthesis potential of carbohydrate active enzymes and secondary metabolites.</title>
        <authorList>
            <person name="Sorensen T."/>
        </authorList>
    </citation>
    <scope>NUCLEOTIDE SEQUENCE [LARGE SCALE GENOMIC DNA]</scope>
    <source>
        <strain evidence="1 2">CBS 135458</strain>
    </source>
</reference>
<protein>
    <submittedName>
        <fullName evidence="1">Uncharacterized protein</fullName>
    </submittedName>
</protein>
<proteinExistence type="predicted"/>